<dbReference type="Gene3D" id="3.40.366.10">
    <property type="entry name" value="Malonyl-Coenzyme A Acyl Carrier Protein, domain 2"/>
    <property type="match status" value="1"/>
</dbReference>
<dbReference type="CDD" id="cd00833">
    <property type="entry name" value="PKS"/>
    <property type="match status" value="1"/>
</dbReference>
<dbReference type="GO" id="GO:0006633">
    <property type="term" value="P:fatty acid biosynthetic process"/>
    <property type="evidence" value="ECO:0007669"/>
    <property type="project" value="InterPro"/>
</dbReference>
<dbReference type="InterPro" id="IPR014043">
    <property type="entry name" value="Acyl_transferase_dom"/>
</dbReference>
<dbReference type="SUPFAM" id="SSF53901">
    <property type="entry name" value="Thiolase-like"/>
    <property type="match status" value="1"/>
</dbReference>
<feature type="non-terminal residue" evidence="6">
    <location>
        <position position="983"/>
    </location>
</feature>
<dbReference type="GO" id="GO:0005886">
    <property type="term" value="C:plasma membrane"/>
    <property type="evidence" value="ECO:0007669"/>
    <property type="project" value="TreeGrafter"/>
</dbReference>
<keyword evidence="3" id="KW-0808">Transferase</keyword>
<dbReference type="PROSITE" id="PS00606">
    <property type="entry name" value="KS3_1"/>
    <property type="match status" value="1"/>
</dbReference>
<evidence type="ECO:0000256" key="3">
    <source>
        <dbReference type="ARBA" id="ARBA00022679"/>
    </source>
</evidence>
<dbReference type="InterPro" id="IPR014030">
    <property type="entry name" value="Ketoacyl_synth_N"/>
</dbReference>
<dbReference type="GO" id="GO:0004312">
    <property type="term" value="F:fatty acid synthase activity"/>
    <property type="evidence" value="ECO:0007669"/>
    <property type="project" value="TreeGrafter"/>
</dbReference>
<keyword evidence="2" id="KW-0597">Phosphoprotein</keyword>
<dbReference type="InterPro" id="IPR032821">
    <property type="entry name" value="PKS_assoc"/>
</dbReference>
<dbReference type="PANTHER" id="PTHR43775">
    <property type="entry name" value="FATTY ACID SYNTHASE"/>
    <property type="match status" value="1"/>
</dbReference>
<dbReference type="InterPro" id="IPR020841">
    <property type="entry name" value="PKS_Beta-ketoAc_synthase_dom"/>
</dbReference>
<dbReference type="GO" id="GO:0004315">
    <property type="term" value="F:3-oxoacyl-[acyl-carrier-protein] synthase activity"/>
    <property type="evidence" value="ECO:0007669"/>
    <property type="project" value="InterPro"/>
</dbReference>
<gene>
    <name evidence="6" type="ORF">BV510_15035</name>
</gene>
<dbReference type="InterPro" id="IPR018201">
    <property type="entry name" value="Ketoacyl_synth_AS"/>
</dbReference>
<dbReference type="EMBL" id="MIJD01000149">
    <property type="protein sequence ID" value="OPE53547.1"/>
    <property type="molecule type" value="Genomic_DNA"/>
</dbReference>
<feature type="domain" description="Ketosynthase family 3 (KS3)" evidence="5">
    <location>
        <begin position="14"/>
        <end position="440"/>
    </location>
</feature>
<dbReference type="Pfam" id="PF00698">
    <property type="entry name" value="Acyl_transf_1"/>
    <property type="match status" value="1"/>
</dbReference>
<dbReference type="Gene3D" id="3.40.47.10">
    <property type="match status" value="1"/>
</dbReference>
<dbReference type="FunFam" id="3.40.47.10:FF:000019">
    <property type="entry name" value="Polyketide synthase type I"/>
    <property type="match status" value="1"/>
</dbReference>
<dbReference type="SMART" id="SM00827">
    <property type="entry name" value="PKS_AT"/>
    <property type="match status" value="1"/>
</dbReference>
<keyword evidence="1" id="KW-0596">Phosphopantetheine</keyword>
<proteinExistence type="predicted"/>
<dbReference type="InterPro" id="IPR016035">
    <property type="entry name" value="Acyl_Trfase/lysoPLipase"/>
</dbReference>
<dbReference type="Pfam" id="PF16197">
    <property type="entry name" value="KAsynt_C_assoc"/>
    <property type="match status" value="1"/>
</dbReference>
<dbReference type="Gene3D" id="3.30.70.3290">
    <property type="match status" value="1"/>
</dbReference>
<evidence type="ECO:0000256" key="4">
    <source>
        <dbReference type="ARBA" id="ARBA00023268"/>
    </source>
</evidence>
<evidence type="ECO:0000259" key="5">
    <source>
        <dbReference type="PROSITE" id="PS52004"/>
    </source>
</evidence>
<dbReference type="GO" id="GO:0071770">
    <property type="term" value="P:DIM/DIP cell wall layer assembly"/>
    <property type="evidence" value="ECO:0007669"/>
    <property type="project" value="TreeGrafter"/>
</dbReference>
<evidence type="ECO:0000256" key="1">
    <source>
        <dbReference type="ARBA" id="ARBA00022450"/>
    </source>
</evidence>
<name>A0A1T3WGX7_9MYCO</name>
<dbReference type="InterPro" id="IPR050091">
    <property type="entry name" value="PKS_NRPS_Biosynth_Enz"/>
</dbReference>
<dbReference type="Proteomes" id="UP000191039">
    <property type="component" value="Unassembled WGS sequence"/>
</dbReference>
<dbReference type="Pfam" id="PF02801">
    <property type="entry name" value="Ketoacyl-synt_C"/>
    <property type="match status" value="1"/>
</dbReference>
<comment type="caution">
    <text evidence="6">The sequence shown here is derived from an EMBL/GenBank/DDBJ whole genome shotgun (WGS) entry which is preliminary data.</text>
</comment>
<dbReference type="SMART" id="SM00825">
    <property type="entry name" value="PKS_KS"/>
    <property type="match status" value="1"/>
</dbReference>
<dbReference type="AlphaFoldDB" id="A0A1T3WGX7"/>
<evidence type="ECO:0000256" key="2">
    <source>
        <dbReference type="ARBA" id="ARBA00022553"/>
    </source>
</evidence>
<dbReference type="SUPFAM" id="SSF52151">
    <property type="entry name" value="FabD/lysophospholipase-like"/>
    <property type="match status" value="1"/>
</dbReference>
<reference evidence="6 7" key="1">
    <citation type="submission" date="2016-09" db="EMBL/GenBank/DDBJ databases">
        <title>genome sequences of unsequenced Mycobacteria.</title>
        <authorList>
            <person name="Greninger A.L."/>
            <person name="Jerome K.R."/>
            <person name="Mcnair B."/>
            <person name="Wallis C."/>
            <person name="Fang F."/>
        </authorList>
    </citation>
    <scope>NUCLEOTIDE SEQUENCE [LARGE SCALE GENOMIC DNA]</scope>
    <source>
        <strain evidence="6 7">BM1</strain>
    </source>
</reference>
<dbReference type="InterPro" id="IPR014031">
    <property type="entry name" value="Ketoacyl_synth_C"/>
</dbReference>
<dbReference type="Pfam" id="PF00109">
    <property type="entry name" value="ketoacyl-synt"/>
    <property type="match status" value="1"/>
</dbReference>
<organism evidence="6 7">
    <name type="scientific">Mycolicibacterium diernhoferi</name>
    <dbReference type="NCBI Taxonomy" id="1801"/>
    <lineage>
        <taxon>Bacteria</taxon>
        <taxon>Bacillati</taxon>
        <taxon>Actinomycetota</taxon>
        <taxon>Actinomycetes</taxon>
        <taxon>Mycobacteriales</taxon>
        <taxon>Mycobacteriaceae</taxon>
        <taxon>Mycolicibacterium</taxon>
    </lineage>
</organism>
<dbReference type="RefSeq" id="WP_131830411.1">
    <property type="nucleotide sequence ID" value="NZ_MIJD01000149.1"/>
</dbReference>
<dbReference type="PROSITE" id="PS52004">
    <property type="entry name" value="KS3_2"/>
    <property type="match status" value="1"/>
</dbReference>
<dbReference type="InterPro" id="IPR001227">
    <property type="entry name" value="Ac_transferase_dom_sf"/>
</dbReference>
<dbReference type="SUPFAM" id="SSF55048">
    <property type="entry name" value="Probable ACP-binding domain of malonyl-CoA ACP transacylase"/>
    <property type="match status" value="1"/>
</dbReference>
<dbReference type="GO" id="GO:0005737">
    <property type="term" value="C:cytoplasm"/>
    <property type="evidence" value="ECO:0007669"/>
    <property type="project" value="TreeGrafter"/>
</dbReference>
<evidence type="ECO:0000313" key="6">
    <source>
        <dbReference type="EMBL" id="OPE53547.1"/>
    </source>
</evidence>
<dbReference type="PANTHER" id="PTHR43775:SF37">
    <property type="entry name" value="SI:DKEY-61P9.11"/>
    <property type="match status" value="1"/>
</dbReference>
<evidence type="ECO:0000313" key="7">
    <source>
        <dbReference type="Proteomes" id="UP000191039"/>
    </source>
</evidence>
<dbReference type="InterPro" id="IPR016036">
    <property type="entry name" value="Malonyl_transacylase_ACP-bd"/>
</dbReference>
<protein>
    <submittedName>
        <fullName evidence="6">Polyketide synthase</fullName>
    </submittedName>
</protein>
<accession>A0A1T3WGX7</accession>
<sequence>MAITDNAVPSAERAPRFAIIGYAARLPGAADADQYWDVLRDGRDAVSEIPADRWDADDFFDSDAAAAGKVVTRRAGFVDDVSGFDAPFFGVSAREARLMDPQHRLLLETSWRAVEHSGTAPTALANTRTGVFVGLSTHDYLGMASSELTYPEIEAYLAIGTSGAAGAGRISYRLGLHGPAVTVDTACSSSLVAIHQACQALQLDECDLALAGGANALLSPATMITFSQSRMLAPDGKCKTFDAAADGYVRGEGCGVIVIKRLEDAVRDGDRIRAVIRGSAVNQDGASGGLTVPNGVAQQRVITEALDRAGLAPNEVDYLEAHGTGTSLGDPIEVQAAAAALGKGRDADRPLLIGSAKTNIGHLEAAAGVAGVLKVVLALEHQELPKHLNFRNPSPHIPWERIPVRVVSEATPWPTSDSPRIAGVSSFGFSGTNAHVILEEPPVPAAPAAPAAAPDSRRFTVLPLSARTPAALVATAELYRNWLAEHPDADLTAVGLTAGAGRAHHEHRAALVVNSLDSARELLGALADDRPAPGLVRGHCADAPKTAWLFPGQGSQYAGMARELYETEPVFAETLDRCIAALAAGDGKSLLELIFDADDNDRLRLTQNAQPAIFAVEMGLARLWQSWGYEPDVVLGHSVGQFSAACVAGVFSLEDGVRLLAERGRLFGELPAGGRMAAIFADSDRVERLTDEYPSLSVAAYNGANTVLSGPGTDLERAVAGLTADGVRCDWLDTSHAFHSALLDPALDAFETFANQFEFAAPRRILVCNRTGAALGRTAKLDGAYWRRHARQPVEFAKSVSTLAELGCAVLLEVGPQPVLTAAAMRAWPDPANPPRAIASMRRNGADHRQIAEAVANTYVAGHLPDFGALVAGPAGKVDLPTYPFEHRPYWFRDKNAKTATTASGSAARTEAVRLLEDGRIEELAALLDDAGSQTTADVLNKLAAQHNRQRDALSIADSRYEIRWPVSAPASPAPAGEGCAWL</sequence>
<dbReference type="InterPro" id="IPR016039">
    <property type="entry name" value="Thiolase-like"/>
</dbReference>
<keyword evidence="4" id="KW-0511">Multifunctional enzyme</keyword>